<reference evidence="1 2" key="1">
    <citation type="submission" date="2019-02" db="EMBL/GenBank/DDBJ databases">
        <title>Deep-cultivation of Planctomycetes and their phenomic and genomic characterization uncovers novel biology.</title>
        <authorList>
            <person name="Wiegand S."/>
            <person name="Jogler M."/>
            <person name="Boedeker C."/>
            <person name="Pinto D."/>
            <person name="Vollmers J."/>
            <person name="Rivas-Marin E."/>
            <person name="Kohn T."/>
            <person name="Peeters S.H."/>
            <person name="Heuer A."/>
            <person name="Rast P."/>
            <person name="Oberbeckmann S."/>
            <person name="Bunk B."/>
            <person name="Jeske O."/>
            <person name="Meyerdierks A."/>
            <person name="Storesund J.E."/>
            <person name="Kallscheuer N."/>
            <person name="Luecker S."/>
            <person name="Lage O.M."/>
            <person name="Pohl T."/>
            <person name="Merkel B.J."/>
            <person name="Hornburger P."/>
            <person name="Mueller R.-W."/>
            <person name="Bruemmer F."/>
            <person name="Labrenz M."/>
            <person name="Spormann A.M."/>
            <person name="Op den Camp H."/>
            <person name="Overmann J."/>
            <person name="Amann R."/>
            <person name="Jetten M.S.M."/>
            <person name="Mascher T."/>
            <person name="Medema M.H."/>
            <person name="Devos D.P."/>
            <person name="Kaster A.-K."/>
            <person name="Ovreas L."/>
            <person name="Rohde M."/>
            <person name="Galperin M.Y."/>
            <person name="Jogler C."/>
        </authorList>
    </citation>
    <scope>NUCLEOTIDE SEQUENCE [LARGE SCALE GENOMIC DNA]</scope>
    <source>
        <strain evidence="1 2">FF011L</strain>
    </source>
</reference>
<evidence type="ECO:0008006" key="3">
    <source>
        <dbReference type="Google" id="ProtNLM"/>
    </source>
</evidence>
<sequence length="440" mass="49016">MYRIASIATVVLCLLLLALFITQRLWKSPAPLRFSTGSELGVYNTVGTRIAEVAQQERPDITVQVQQSSGSQENILRLEQGTADIAIVQNDSIGGDGLQSLAALYPEVLHLACRKEANILCLNDLVGKRTNLGAKDSGTFQVVAELLNFSRINLQEINLQHQSFQQASEKLRSDELDAAFFLVGIGAQVIENLMQDQEIELVPIRLADPKQSGTYFEPVDLINGFQVHYPYASYIQIPMMTYAGRPQTPISSVGVNAVLVARSDLSYFDAKYFTETLFAQRAVLGREIAQLSQLDETSAQAFLQFPIHPGAEAYYHRNDPGFLAENAESIGLIVTLLLLGFSGLHSAHRWYAQRRKNHVDTYYQRIKEILLELSDQPNRSQLLALENELKQIEAAACEELIDERLDADDTYIILQNMLKMTADRLGNAQAILLSPEPSSE</sequence>
<dbReference type="PANTHER" id="PTHR42941:SF1">
    <property type="entry name" value="SLL1037 PROTEIN"/>
    <property type="match status" value="1"/>
</dbReference>
<name>A0A517MHJ7_9BACT</name>
<dbReference type="PANTHER" id="PTHR42941">
    <property type="entry name" value="SLL1037 PROTEIN"/>
    <property type="match status" value="1"/>
</dbReference>
<evidence type="ECO:0000313" key="1">
    <source>
        <dbReference type="EMBL" id="QDS94360.1"/>
    </source>
</evidence>
<protein>
    <recommendedName>
        <fullName evidence="3">NMT1/THI5 like protein</fullName>
    </recommendedName>
</protein>
<dbReference type="KEGG" id="rml:FF011L_31390"/>
<dbReference type="EMBL" id="CP036262">
    <property type="protein sequence ID" value="QDS94360.1"/>
    <property type="molecule type" value="Genomic_DNA"/>
</dbReference>
<dbReference type="InterPro" id="IPR011852">
    <property type="entry name" value="TRAP_TAXI"/>
</dbReference>
<accession>A0A517MHJ7</accession>
<dbReference type="Pfam" id="PF16868">
    <property type="entry name" value="NMT1_3"/>
    <property type="match status" value="1"/>
</dbReference>
<organism evidence="1 2">
    <name type="scientific">Roseimaritima multifibrata</name>
    <dbReference type="NCBI Taxonomy" id="1930274"/>
    <lineage>
        <taxon>Bacteria</taxon>
        <taxon>Pseudomonadati</taxon>
        <taxon>Planctomycetota</taxon>
        <taxon>Planctomycetia</taxon>
        <taxon>Pirellulales</taxon>
        <taxon>Pirellulaceae</taxon>
        <taxon>Roseimaritima</taxon>
    </lineage>
</organism>
<dbReference type="Gene3D" id="3.40.190.10">
    <property type="entry name" value="Periplasmic binding protein-like II"/>
    <property type="match status" value="2"/>
</dbReference>
<proteinExistence type="predicted"/>
<evidence type="ECO:0000313" key="2">
    <source>
        <dbReference type="Proteomes" id="UP000320672"/>
    </source>
</evidence>
<dbReference type="NCBIfam" id="TIGR02122">
    <property type="entry name" value="TRAP_TAXI"/>
    <property type="match status" value="1"/>
</dbReference>
<dbReference type="RefSeq" id="WP_145352405.1">
    <property type="nucleotide sequence ID" value="NZ_CP036262.1"/>
</dbReference>
<gene>
    <name evidence="1" type="ORF">FF011L_31390</name>
</gene>
<dbReference type="SUPFAM" id="SSF53850">
    <property type="entry name" value="Periplasmic binding protein-like II"/>
    <property type="match status" value="1"/>
</dbReference>
<dbReference type="AlphaFoldDB" id="A0A517MHJ7"/>
<keyword evidence="2" id="KW-1185">Reference proteome</keyword>
<dbReference type="OrthoDB" id="252197at2"/>
<dbReference type="Proteomes" id="UP000320672">
    <property type="component" value="Chromosome"/>
</dbReference>